<feature type="compositionally biased region" description="Basic residues" evidence="1">
    <location>
        <begin position="206"/>
        <end position="222"/>
    </location>
</feature>
<feature type="region of interest" description="Disordered" evidence="1">
    <location>
        <begin position="198"/>
        <end position="228"/>
    </location>
</feature>
<dbReference type="EMBL" id="JAPDHF010000010">
    <property type="protein sequence ID" value="KAJ4011934.1"/>
    <property type="molecule type" value="Genomic_DNA"/>
</dbReference>
<comment type="caution">
    <text evidence="2">The sequence shown here is derived from an EMBL/GenBank/DDBJ whole genome shotgun (WGS) entry which is preliminary data.</text>
</comment>
<evidence type="ECO:0000256" key="1">
    <source>
        <dbReference type="SAM" id="MobiDB-lite"/>
    </source>
</evidence>
<sequence length="228" mass="24944">MSLLSGIGGFCLETEKVTSETRRDSSISLEDDAYKRHVPERVKSSLVSFNLRIFDEPQGTSAELGCLPPPSLASSPSVVAPMDVYLRREDSHEFRMMRFSGCIPSQDKAASGPGIISSETSSWELVNEPQTLDTPALSPKSTPIRPTKVPHPKVINDSLLDSDVSELALSVDSQPLSDDTEAYKEAVAEYQLASKRSICGGDAASKRPRTCRDARKRSRGEKKKAEEE</sequence>
<dbReference type="AlphaFoldDB" id="A0A9W8U9B1"/>
<accession>A0A9W8U9B1</accession>
<reference evidence="2" key="1">
    <citation type="submission" date="2022-10" db="EMBL/GenBank/DDBJ databases">
        <title>Fusarium specimens isolated from Avocado Roots.</title>
        <authorList>
            <person name="Stajich J."/>
            <person name="Roper C."/>
            <person name="Heimlech-Rivalta G."/>
        </authorList>
    </citation>
    <scope>NUCLEOTIDE SEQUENCE</scope>
    <source>
        <strain evidence="2">CF00143</strain>
    </source>
</reference>
<name>A0A9W8U9B1_9HYPO</name>
<keyword evidence="3" id="KW-1185">Reference proteome</keyword>
<protein>
    <submittedName>
        <fullName evidence="2">Uncharacterized protein</fullName>
    </submittedName>
</protein>
<proteinExistence type="predicted"/>
<dbReference type="Proteomes" id="UP001152130">
    <property type="component" value="Unassembled WGS sequence"/>
</dbReference>
<evidence type="ECO:0000313" key="3">
    <source>
        <dbReference type="Proteomes" id="UP001152130"/>
    </source>
</evidence>
<gene>
    <name evidence="2" type="ORF">NW766_007234</name>
</gene>
<evidence type="ECO:0000313" key="2">
    <source>
        <dbReference type="EMBL" id="KAJ4011934.1"/>
    </source>
</evidence>
<organism evidence="2 3">
    <name type="scientific">Fusarium irregulare</name>
    <dbReference type="NCBI Taxonomy" id="2494466"/>
    <lineage>
        <taxon>Eukaryota</taxon>
        <taxon>Fungi</taxon>
        <taxon>Dikarya</taxon>
        <taxon>Ascomycota</taxon>
        <taxon>Pezizomycotina</taxon>
        <taxon>Sordariomycetes</taxon>
        <taxon>Hypocreomycetidae</taxon>
        <taxon>Hypocreales</taxon>
        <taxon>Nectriaceae</taxon>
        <taxon>Fusarium</taxon>
        <taxon>Fusarium incarnatum-equiseti species complex</taxon>
    </lineage>
</organism>